<feature type="domain" description="Rhodanese" evidence="1">
    <location>
        <begin position="39"/>
        <end position="129"/>
    </location>
</feature>
<keyword evidence="3" id="KW-1185">Reference proteome</keyword>
<dbReference type="Proteomes" id="UP000510822">
    <property type="component" value="Chromosome"/>
</dbReference>
<protein>
    <submittedName>
        <fullName evidence="2">Rhodanese</fullName>
    </submittedName>
</protein>
<accession>A0A7D5ZIW6</accession>
<evidence type="ECO:0000313" key="2">
    <source>
        <dbReference type="EMBL" id="QLI81250.1"/>
    </source>
</evidence>
<dbReference type="PANTHER" id="PTHR43031">
    <property type="entry name" value="FAD-DEPENDENT OXIDOREDUCTASE"/>
    <property type="match status" value="1"/>
</dbReference>
<dbReference type="GO" id="GO:0004792">
    <property type="term" value="F:thiosulfate-cyanide sulfurtransferase activity"/>
    <property type="evidence" value="ECO:0007669"/>
    <property type="project" value="InterPro"/>
</dbReference>
<gene>
    <name evidence="2" type="ORF">HZU75_06770</name>
</gene>
<proteinExistence type="predicted"/>
<dbReference type="InterPro" id="IPR001763">
    <property type="entry name" value="Rhodanese-like_dom"/>
</dbReference>
<evidence type="ECO:0000259" key="1">
    <source>
        <dbReference type="PROSITE" id="PS50206"/>
    </source>
</evidence>
<name>A0A7D5ZIW6_9NEIS</name>
<dbReference type="Pfam" id="PF00581">
    <property type="entry name" value="Rhodanese"/>
    <property type="match status" value="1"/>
</dbReference>
<dbReference type="PANTHER" id="PTHR43031:SF1">
    <property type="entry name" value="PYRIDINE NUCLEOTIDE-DISULPHIDE OXIDOREDUCTASE"/>
    <property type="match status" value="1"/>
</dbReference>
<dbReference type="Gene3D" id="3.40.250.10">
    <property type="entry name" value="Rhodanese-like domain"/>
    <property type="match status" value="1"/>
</dbReference>
<organism evidence="2 3">
    <name type="scientific">Chitinibacter fontanus</name>
    <dbReference type="NCBI Taxonomy" id="1737446"/>
    <lineage>
        <taxon>Bacteria</taxon>
        <taxon>Pseudomonadati</taxon>
        <taxon>Pseudomonadota</taxon>
        <taxon>Betaproteobacteria</taxon>
        <taxon>Neisseriales</taxon>
        <taxon>Chitinibacteraceae</taxon>
        <taxon>Chitinibacter</taxon>
    </lineage>
</organism>
<dbReference type="AlphaFoldDB" id="A0A7D5ZIW6"/>
<dbReference type="InterPro" id="IPR036873">
    <property type="entry name" value="Rhodanese-like_dom_sf"/>
</dbReference>
<dbReference type="SMART" id="SM00450">
    <property type="entry name" value="RHOD"/>
    <property type="match status" value="1"/>
</dbReference>
<evidence type="ECO:0000313" key="3">
    <source>
        <dbReference type="Proteomes" id="UP000510822"/>
    </source>
</evidence>
<dbReference type="SUPFAM" id="SSF52821">
    <property type="entry name" value="Rhodanese/Cell cycle control phosphatase"/>
    <property type="match status" value="1"/>
</dbReference>
<dbReference type="InterPro" id="IPR001307">
    <property type="entry name" value="Thiosulphate_STrfase_CS"/>
</dbReference>
<sequence>MSAVLSSGLATPQAAEAFFTEQLKYRTDPADLAADLVAGASGIVVLDTRSVAHYQAAHIPGAISFPHRTINEESTRELDRSKVYICYCDGIGCNGSTWGAYKMAKLGFQVKELIGGIHWWQQDGLAVATGEQPGVLTEISIQCAC</sequence>
<dbReference type="EMBL" id="CP058952">
    <property type="protein sequence ID" value="QLI81250.1"/>
    <property type="molecule type" value="Genomic_DNA"/>
</dbReference>
<dbReference type="PROSITE" id="PS00380">
    <property type="entry name" value="RHODANESE_1"/>
    <property type="match status" value="1"/>
</dbReference>
<dbReference type="InterPro" id="IPR050229">
    <property type="entry name" value="GlpE_sulfurtransferase"/>
</dbReference>
<dbReference type="KEGG" id="cfon:HZU75_06770"/>
<reference evidence="2 3" key="1">
    <citation type="journal article" date="2016" name="Int. J. Syst. Evol. Microbiol.">
        <title>Chitinibacter fontanus sp. nov., isolated from a spring.</title>
        <authorList>
            <person name="Sheu S.Y."/>
            <person name="Li Y.S."/>
            <person name="Young C.C."/>
            <person name="Chen W.M."/>
        </authorList>
    </citation>
    <scope>NUCLEOTIDE SEQUENCE [LARGE SCALE GENOMIC DNA]</scope>
    <source>
        <strain evidence="2 3">STM-7</strain>
    </source>
</reference>
<dbReference type="PROSITE" id="PS50206">
    <property type="entry name" value="RHODANESE_3"/>
    <property type="match status" value="1"/>
</dbReference>
<dbReference type="RefSeq" id="WP_180308377.1">
    <property type="nucleotide sequence ID" value="NZ_CP058952.1"/>
</dbReference>